<protein>
    <submittedName>
        <fullName evidence="3">CAAX amino terminal protease self-immunity</fullName>
    </submittedName>
</protein>
<reference evidence="3 4" key="1">
    <citation type="submission" date="2019-02" db="EMBL/GenBank/DDBJ databases">
        <title>Deep-cultivation of Planctomycetes and their phenomic and genomic characterization uncovers novel biology.</title>
        <authorList>
            <person name="Wiegand S."/>
            <person name="Jogler M."/>
            <person name="Boedeker C."/>
            <person name="Pinto D."/>
            <person name="Vollmers J."/>
            <person name="Rivas-Marin E."/>
            <person name="Kohn T."/>
            <person name="Peeters S.H."/>
            <person name="Heuer A."/>
            <person name="Rast P."/>
            <person name="Oberbeckmann S."/>
            <person name="Bunk B."/>
            <person name="Jeske O."/>
            <person name="Meyerdierks A."/>
            <person name="Storesund J.E."/>
            <person name="Kallscheuer N."/>
            <person name="Luecker S."/>
            <person name="Lage O.M."/>
            <person name="Pohl T."/>
            <person name="Merkel B.J."/>
            <person name="Hornburger P."/>
            <person name="Mueller R.-W."/>
            <person name="Bruemmer F."/>
            <person name="Labrenz M."/>
            <person name="Spormann A.M."/>
            <person name="Op den Camp H."/>
            <person name="Overmann J."/>
            <person name="Amann R."/>
            <person name="Jetten M.S.M."/>
            <person name="Mascher T."/>
            <person name="Medema M.H."/>
            <person name="Devos D.P."/>
            <person name="Kaster A.-K."/>
            <person name="Ovreas L."/>
            <person name="Rohde M."/>
            <person name="Galperin M.Y."/>
            <person name="Jogler C."/>
        </authorList>
    </citation>
    <scope>NUCLEOTIDE SEQUENCE [LARGE SCALE GENOMIC DNA]</scope>
    <source>
        <strain evidence="3 4">Pla175</strain>
    </source>
</reference>
<feature type="transmembrane region" description="Helical" evidence="1">
    <location>
        <begin position="170"/>
        <end position="190"/>
    </location>
</feature>
<feature type="transmembrane region" description="Helical" evidence="1">
    <location>
        <begin position="127"/>
        <end position="150"/>
    </location>
</feature>
<dbReference type="GO" id="GO:0006508">
    <property type="term" value="P:proteolysis"/>
    <property type="evidence" value="ECO:0007669"/>
    <property type="project" value="UniProtKB-KW"/>
</dbReference>
<organism evidence="3 4">
    <name type="scientific">Pirellulimonas nuda</name>
    <dbReference type="NCBI Taxonomy" id="2528009"/>
    <lineage>
        <taxon>Bacteria</taxon>
        <taxon>Pseudomonadati</taxon>
        <taxon>Planctomycetota</taxon>
        <taxon>Planctomycetia</taxon>
        <taxon>Pirellulales</taxon>
        <taxon>Lacipirellulaceae</taxon>
        <taxon>Pirellulimonas</taxon>
    </lineage>
</organism>
<dbReference type="GO" id="GO:0080120">
    <property type="term" value="P:CAAX-box protein maturation"/>
    <property type="evidence" value="ECO:0007669"/>
    <property type="project" value="UniProtKB-ARBA"/>
</dbReference>
<feature type="transmembrane region" description="Helical" evidence="1">
    <location>
        <begin position="274"/>
        <end position="291"/>
    </location>
</feature>
<dbReference type="AlphaFoldDB" id="A0A518DF39"/>
<feature type="transmembrane region" description="Helical" evidence="1">
    <location>
        <begin position="78"/>
        <end position="103"/>
    </location>
</feature>
<feature type="transmembrane region" description="Helical" evidence="1">
    <location>
        <begin position="246"/>
        <end position="268"/>
    </location>
</feature>
<keyword evidence="1" id="KW-0812">Transmembrane</keyword>
<dbReference type="KEGG" id="pnd:Pla175_34760"/>
<accession>A0A518DF39</accession>
<feature type="transmembrane region" description="Helical" evidence="1">
    <location>
        <begin position="300"/>
        <end position="320"/>
    </location>
</feature>
<name>A0A518DF39_9BACT</name>
<evidence type="ECO:0000256" key="1">
    <source>
        <dbReference type="SAM" id="Phobius"/>
    </source>
</evidence>
<keyword evidence="3" id="KW-0378">Hydrolase</keyword>
<keyword evidence="1" id="KW-0472">Membrane</keyword>
<gene>
    <name evidence="3" type="ORF">Pla175_34760</name>
</gene>
<dbReference type="PANTHER" id="PTHR43592">
    <property type="entry name" value="CAAX AMINO TERMINAL PROTEASE"/>
    <property type="match status" value="1"/>
</dbReference>
<evidence type="ECO:0000313" key="4">
    <source>
        <dbReference type="Proteomes" id="UP000317429"/>
    </source>
</evidence>
<dbReference type="GO" id="GO:0004175">
    <property type="term" value="F:endopeptidase activity"/>
    <property type="evidence" value="ECO:0007669"/>
    <property type="project" value="UniProtKB-ARBA"/>
</dbReference>
<sequence length="322" mass="34463">MLAQEAQDLFLTWADLAILPVSLLALSLVWLQYQAGVLAPWAPRRSVPWGALAMTPAVFLVVNVLTPAPANPSPETDIPFVSLAIADSVFKLSIVAVIVAVMIRSGTTWRDLGVPESWAVAYADAKLGVLTTLACLGPIVLIQAAMVWGLQFPYEHPTLEALADVADPGVLAAVTLSAVLTAPLFEELIFRVLFQGAIERLEWVWLVVRRRRLESGKGAEDEIDEEMGAEALEEARGEIDSQPNEATFGGMAFGWPSVLASSAAFALVHLGQGPAPIALFFFAGVLGWLYLRTHRITPGLFAHMALNLTVVAGTAMGAWLGG</sequence>
<keyword evidence="3" id="KW-0645">Protease</keyword>
<dbReference type="Pfam" id="PF02517">
    <property type="entry name" value="Rce1-like"/>
    <property type="match status" value="1"/>
</dbReference>
<evidence type="ECO:0000259" key="2">
    <source>
        <dbReference type="Pfam" id="PF02517"/>
    </source>
</evidence>
<dbReference type="PANTHER" id="PTHR43592:SF15">
    <property type="entry name" value="CAAX AMINO TERMINAL PROTEASE FAMILY PROTEIN"/>
    <property type="match status" value="1"/>
</dbReference>
<evidence type="ECO:0000313" key="3">
    <source>
        <dbReference type="EMBL" id="QDU90076.1"/>
    </source>
</evidence>
<feature type="transmembrane region" description="Helical" evidence="1">
    <location>
        <begin position="12"/>
        <end position="35"/>
    </location>
</feature>
<feature type="domain" description="CAAX prenyl protease 2/Lysostaphin resistance protein A-like" evidence="2">
    <location>
        <begin position="254"/>
        <end position="308"/>
    </location>
</feature>
<dbReference type="RefSeq" id="WP_145287857.1">
    <property type="nucleotide sequence ID" value="NZ_CP036291.1"/>
</dbReference>
<dbReference type="OrthoDB" id="258511at2"/>
<dbReference type="EMBL" id="CP036291">
    <property type="protein sequence ID" value="QDU90076.1"/>
    <property type="molecule type" value="Genomic_DNA"/>
</dbReference>
<dbReference type="Proteomes" id="UP000317429">
    <property type="component" value="Chromosome"/>
</dbReference>
<keyword evidence="4" id="KW-1185">Reference proteome</keyword>
<keyword evidence="1" id="KW-1133">Transmembrane helix</keyword>
<feature type="transmembrane region" description="Helical" evidence="1">
    <location>
        <begin position="47"/>
        <end position="66"/>
    </location>
</feature>
<dbReference type="InterPro" id="IPR003675">
    <property type="entry name" value="Rce1/LyrA-like_dom"/>
</dbReference>
<proteinExistence type="predicted"/>